<dbReference type="eggNOG" id="COG1959">
    <property type="taxonomic scope" value="Bacteria"/>
</dbReference>
<reference evidence="1 2" key="1">
    <citation type="journal article" date="2010" name="Stand. Genomic Sci.">
        <title>Complete genome sequence of Haliangium ochraceum type strain (SMP-2).</title>
        <authorList>
            <consortium name="US DOE Joint Genome Institute (JGI-PGF)"/>
            <person name="Ivanova N."/>
            <person name="Daum C."/>
            <person name="Lang E."/>
            <person name="Abt B."/>
            <person name="Kopitz M."/>
            <person name="Saunders E."/>
            <person name="Lapidus A."/>
            <person name="Lucas S."/>
            <person name="Glavina Del Rio T."/>
            <person name="Nolan M."/>
            <person name="Tice H."/>
            <person name="Copeland A."/>
            <person name="Cheng J.F."/>
            <person name="Chen F."/>
            <person name="Bruce D."/>
            <person name="Goodwin L."/>
            <person name="Pitluck S."/>
            <person name="Mavromatis K."/>
            <person name="Pati A."/>
            <person name="Mikhailova N."/>
            <person name="Chen A."/>
            <person name="Palaniappan K."/>
            <person name="Land M."/>
            <person name="Hauser L."/>
            <person name="Chang Y.J."/>
            <person name="Jeffries C.D."/>
            <person name="Detter J.C."/>
            <person name="Brettin T."/>
            <person name="Rohde M."/>
            <person name="Goker M."/>
            <person name="Bristow J."/>
            <person name="Markowitz V."/>
            <person name="Eisen J.A."/>
            <person name="Hugenholtz P."/>
            <person name="Kyrpides N.C."/>
            <person name="Klenk H.P."/>
        </authorList>
    </citation>
    <scope>NUCLEOTIDE SEQUENCE [LARGE SCALE GENOMIC DNA]</scope>
    <source>
        <strain evidence="2">DSM 14365 / CIP 107738 / JCM 11303 / AJ 13395 / SMP-2</strain>
    </source>
</reference>
<dbReference type="GO" id="GO:0005829">
    <property type="term" value="C:cytosol"/>
    <property type="evidence" value="ECO:0007669"/>
    <property type="project" value="TreeGrafter"/>
</dbReference>
<evidence type="ECO:0000313" key="1">
    <source>
        <dbReference type="EMBL" id="ACY15543.1"/>
    </source>
</evidence>
<dbReference type="SUPFAM" id="SSF46785">
    <property type="entry name" value="Winged helix' DNA-binding domain"/>
    <property type="match status" value="1"/>
</dbReference>
<sequence>MNTRFAVAVHILTLLQAQAGEPASSEWIAGSVNTNPALIRRLLSQLAKAGLTRSQRGAGGGALLARSADSITLADVYQAVSDDADVIPIHAAPNPKCPVGRHIESALAVHLQAAEQALQVELARTTIASLTQDIFRRATR</sequence>
<dbReference type="Pfam" id="PF02082">
    <property type="entry name" value="Rrf2"/>
    <property type="match status" value="1"/>
</dbReference>
<proteinExistence type="predicted"/>
<dbReference type="InterPro" id="IPR000944">
    <property type="entry name" value="Tscrpt_reg_Rrf2"/>
</dbReference>
<protein>
    <submittedName>
        <fullName evidence="1">Transcriptional regulator, BadM/Rrf2 family</fullName>
    </submittedName>
</protein>
<dbReference type="OrthoDB" id="9800519at2"/>
<dbReference type="AlphaFoldDB" id="D0LR35"/>
<dbReference type="PROSITE" id="PS51197">
    <property type="entry name" value="HTH_RRF2_2"/>
    <property type="match status" value="1"/>
</dbReference>
<dbReference type="EMBL" id="CP001804">
    <property type="protein sequence ID" value="ACY15543.1"/>
    <property type="molecule type" value="Genomic_DNA"/>
</dbReference>
<evidence type="ECO:0000313" key="2">
    <source>
        <dbReference type="Proteomes" id="UP000001880"/>
    </source>
</evidence>
<dbReference type="Gene3D" id="1.10.10.10">
    <property type="entry name" value="Winged helix-like DNA-binding domain superfamily/Winged helix DNA-binding domain"/>
    <property type="match status" value="1"/>
</dbReference>
<dbReference type="STRING" id="502025.Hoch_3037"/>
<dbReference type="InterPro" id="IPR036388">
    <property type="entry name" value="WH-like_DNA-bd_sf"/>
</dbReference>
<organism evidence="1 2">
    <name type="scientific">Haliangium ochraceum (strain DSM 14365 / JCM 11303 / SMP-2)</name>
    <dbReference type="NCBI Taxonomy" id="502025"/>
    <lineage>
        <taxon>Bacteria</taxon>
        <taxon>Pseudomonadati</taxon>
        <taxon>Myxococcota</taxon>
        <taxon>Polyangia</taxon>
        <taxon>Haliangiales</taxon>
        <taxon>Kofleriaceae</taxon>
        <taxon>Haliangium</taxon>
    </lineage>
</organism>
<dbReference type="Proteomes" id="UP000001880">
    <property type="component" value="Chromosome"/>
</dbReference>
<dbReference type="RefSeq" id="WP_012828143.1">
    <property type="nucleotide sequence ID" value="NC_013440.1"/>
</dbReference>
<gene>
    <name evidence="1" type="ordered locus">Hoch_3037</name>
</gene>
<dbReference type="HOGENOM" id="CLU_107144_4_2_7"/>
<dbReference type="GO" id="GO:0003700">
    <property type="term" value="F:DNA-binding transcription factor activity"/>
    <property type="evidence" value="ECO:0007669"/>
    <property type="project" value="TreeGrafter"/>
</dbReference>
<dbReference type="PANTHER" id="PTHR33221:SF15">
    <property type="entry name" value="HTH-TYPE TRANSCRIPTIONAL REGULATOR YWGB-RELATED"/>
    <property type="match status" value="1"/>
</dbReference>
<accession>D0LR35</accession>
<dbReference type="InterPro" id="IPR036390">
    <property type="entry name" value="WH_DNA-bd_sf"/>
</dbReference>
<keyword evidence="2" id="KW-1185">Reference proteome</keyword>
<name>D0LR35_HALO1</name>
<dbReference type="KEGG" id="hoh:Hoch_3037"/>
<dbReference type="PANTHER" id="PTHR33221">
    <property type="entry name" value="WINGED HELIX-TURN-HELIX TRANSCRIPTIONAL REGULATOR, RRF2 FAMILY"/>
    <property type="match status" value="1"/>
</dbReference>